<dbReference type="Proteomes" id="UP000035704">
    <property type="component" value="Chromosome"/>
</dbReference>
<proteinExistence type="predicted"/>
<gene>
    <name evidence="1" type="ORF">CACET_c26290</name>
</gene>
<dbReference type="PATRIC" id="fig|84022.5.peg.81"/>
<keyword evidence="2" id="KW-1185">Reference proteome</keyword>
<reference evidence="1 2" key="1">
    <citation type="submission" date="2014-10" db="EMBL/GenBank/DDBJ databases">
        <title>Genome sequence of Clostridium aceticum DSM 1496.</title>
        <authorList>
            <person name="Poehlein A."/>
            <person name="Schiel-Bengelsdorf B."/>
            <person name="Gottschalk G."/>
            <person name="Duerre P."/>
            <person name="Daniel R."/>
        </authorList>
    </citation>
    <scope>NUCLEOTIDE SEQUENCE [LARGE SCALE GENOMIC DNA]</scope>
    <source>
        <strain evidence="1 2">DSM 1496</strain>
    </source>
</reference>
<accession>A0A0D8IAF2</accession>
<sequence length="60" mass="7044">MELLAHERQEIEKKVWRPKMKEHIIELVAAYPVDIAEFAITSGLEEYEQMAKQTLEVSEN</sequence>
<dbReference type="AlphaFoldDB" id="A0A0D8IAF2"/>
<evidence type="ECO:0000313" key="2">
    <source>
        <dbReference type="Proteomes" id="UP000035704"/>
    </source>
</evidence>
<organism evidence="1 2">
    <name type="scientific">Clostridium aceticum</name>
    <dbReference type="NCBI Taxonomy" id="84022"/>
    <lineage>
        <taxon>Bacteria</taxon>
        <taxon>Bacillati</taxon>
        <taxon>Bacillota</taxon>
        <taxon>Clostridia</taxon>
        <taxon>Eubacteriales</taxon>
        <taxon>Clostridiaceae</taxon>
        <taxon>Clostridium</taxon>
    </lineage>
</organism>
<dbReference type="EMBL" id="CP009687">
    <property type="protein sequence ID" value="AKL96074.1"/>
    <property type="molecule type" value="Genomic_DNA"/>
</dbReference>
<evidence type="ECO:0000313" key="1">
    <source>
        <dbReference type="EMBL" id="AKL96074.1"/>
    </source>
</evidence>
<name>A0A0D8IAF2_9CLOT</name>
<protein>
    <submittedName>
        <fullName evidence="1">Uncharacterized protein</fullName>
    </submittedName>
</protein>
<dbReference type="KEGG" id="cace:CACET_c26290"/>